<dbReference type="SUPFAM" id="SSF52058">
    <property type="entry name" value="L domain-like"/>
    <property type="match status" value="1"/>
</dbReference>
<name>A0A7X2IIN0_9BURK</name>
<comment type="caution">
    <text evidence="1">The sequence shown here is derived from an EMBL/GenBank/DDBJ whole genome shotgun (WGS) entry which is preliminary data.</text>
</comment>
<gene>
    <name evidence="1" type="ORF">GJ700_00765</name>
</gene>
<accession>A0A7X2IIN0</accession>
<keyword evidence="2" id="KW-1185">Reference proteome</keyword>
<dbReference type="Proteomes" id="UP000446768">
    <property type="component" value="Unassembled WGS sequence"/>
</dbReference>
<evidence type="ECO:0000313" key="1">
    <source>
        <dbReference type="EMBL" id="MRV70252.1"/>
    </source>
</evidence>
<proteinExistence type="predicted"/>
<evidence type="ECO:0000313" key="2">
    <source>
        <dbReference type="Proteomes" id="UP000446768"/>
    </source>
</evidence>
<dbReference type="InterPro" id="IPR032675">
    <property type="entry name" value="LRR_dom_sf"/>
</dbReference>
<dbReference type="RefSeq" id="WP_154370747.1">
    <property type="nucleotide sequence ID" value="NZ_WKJJ01000001.1"/>
</dbReference>
<organism evidence="1 2">
    <name type="scientific">Pseudoduganella rivuli</name>
    <dbReference type="NCBI Taxonomy" id="2666085"/>
    <lineage>
        <taxon>Bacteria</taxon>
        <taxon>Pseudomonadati</taxon>
        <taxon>Pseudomonadota</taxon>
        <taxon>Betaproteobacteria</taxon>
        <taxon>Burkholderiales</taxon>
        <taxon>Oxalobacteraceae</taxon>
        <taxon>Telluria group</taxon>
        <taxon>Pseudoduganella</taxon>
    </lineage>
</organism>
<dbReference type="EMBL" id="WKJJ01000001">
    <property type="protein sequence ID" value="MRV70252.1"/>
    <property type="molecule type" value="Genomic_DNA"/>
</dbReference>
<sequence length="336" mass="38470">MIRLNNPETIDKSAIQKEVLSGQVVTVQFSDAQYYGGDVLATINELCEGLNENLCVRFYGHYEDGFDCAHLKNLPFVKNLELNCLSAVENFDTLRQLEHLKRLNVGVFELDEIEFLSWPNLRNISDLCLSESRKNNIDLKFLSAFDKLTTLFLNGHVKNIEAVGKLSKITELSLSVTSKASIAFLNQLPRLRKLRLILGGRENLDEVENYKIEELEIVRVKGFNGFKNLRKFINLRRLLIEDQIQIKSLDFANKLKELEEVRLINCKGLESVTGLSHLQKLDSVRIYKTNINFEEFMKQGLPDSLRIFAFYTTKKSLDASIKHRLTALGYADGLPH</sequence>
<dbReference type="AlphaFoldDB" id="A0A7X2IIN0"/>
<protein>
    <recommendedName>
        <fullName evidence="3">Leucine-rich repeat domain-containing protein</fullName>
    </recommendedName>
</protein>
<reference evidence="1 2" key="1">
    <citation type="submission" date="2019-11" db="EMBL/GenBank/DDBJ databases">
        <title>Novel species isolated from a subtropical stream in China.</title>
        <authorList>
            <person name="Lu H."/>
        </authorList>
    </citation>
    <scope>NUCLEOTIDE SEQUENCE [LARGE SCALE GENOMIC DNA]</scope>
    <source>
        <strain evidence="1 2">FT92W</strain>
    </source>
</reference>
<evidence type="ECO:0008006" key="3">
    <source>
        <dbReference type="Google" id="ProtNLM"/>
    </source>
</evidence>
<dbReference type="Gene3D" id="3.80.10.10">
    <property type="entry name" value="Ribonuclease Inhibitor"/>
    <property type="match status" value="2"/>
</dbReference>